<evidence type="ECO:0000313" key="3">
    <source>
        <dbReference type="Proteomes" id="UP000694621"/>
    </source>
</evidence>
<name>A0A8B9JU97_ASTMX</name>
<dbReference type="Proteomes" id="UP000694621">
    <property type="component" value="Unplaced"/>
</dbReference>
<dbReference type="Ensembl" id="ENSAMXT00005029839.1">
    <property type="protein sequence ID" value="ENSAMXP00005027125.1"/>
    <property type="gene ID" value="ENSAMXG00005013611.1"/>
</dbReference>
<dbReference type="InterPro" id="IPR001148">
    <property type="entry name" value="CA_dom"/>
</dbReference>
<proteinExistence type="predicted"/>
<evidence type="ECO:0000259" key="1">
    <source>
        <dbReference type="PROSITE" id="PS51144"/>
    </source>
</evidence>
<protein>
    <recommendedName>
        <fullName evidence="1">Alpha-carbonic anhydrase domain-containing protein</fullName>
    </recommendedName>
</protein>
<dbReference type="SUPFAM" id="SSF51069">
    <property type="entry name" value="Carbonic anhydrase"/>
    <property type="match status" value="1"/>
</dbReference>
<evidence type="ECO:0000313" key="2">
    <source>
        <dbReference type="Ensembl" id="ENSAMXP00005027125.1"/>
    </source>
</evidence>
<sequence>MSHGWGYAADNGPDKWVESFPVADGPRQSPIDIVTGEAEHDSALAPLAPHYDPSTSLDLLNNGHSVQVTFADDTDSSSDAIRMQLLFIQYFINSNH</sequence>
<dbReference type="PROSITE" id="PS51144">
    <property type="entry name" value="ALPHA_CA_2"/>
    <property type="match status" value="1"/>
</dbReference>
<feature type="domain" description="Alpha-carbonic anhydrase" evidence="1">
    <location>
        <begin position="3"/>
        <end position="96"/>
    </location>
</feature>
<reference evidence="2" key="1">
    <citation type="submission" date="2025-08" db="UniProtKB">
        <authorList>
            <consortium name="Ensembl"/>
        </authorList>
    </citation>
    <scope>IDENTIFICATION</scope>
</reference>
<organism evidence="2 3">
    <name type="scientific">Astyanax mexicanus</name>
    <name type="common">Blind cave fish</name>
    <name type="synonym">Astyanax fasciatus mexicanus</name>
    <dbReference type="NCBI Taxonomy" id="7994"/>
    <lineage>
        <taxon>Eukaryota</taxon>
        <taxon>Metazoa</taxon>
        <taxon>Chordata</taxon>
        <taxon>Craniata</taxon>
        <taxon>Vertebrata</taxon>
        <taxon>Euteleostomi</taxon>
        <taxon>Actinopterygii</taxon>
        <taxon>Neopterygii</taxon>
        <taxon>Teleostei</taxon>
        <taxon>Ostariophysi</taxon>
        <taxon>Characiformes</taxon>
        <taxon>Characoidei</taxon>
        <taxon>Acestrorhamphidae</taxon>
        <taxon>Acestrorhamphinae</taxon>
        <taxon>Astyanax</taxon>
    </lineage>
</organism>
<accession>A0A8B9JU97</accession>
<dbReference type="AlphaFoldDB" id="A0A8B9JU97"/>
<dbReference type="Pfam" id="PF00194">
    <property type="entry name" value="Carb_anhydrase"/>
    <property type="match status" value="1"/>
</dbReference>
<dbReference type="InterPro" id="IPR036398">
    <property type="entry name" value="CA_dom_sf"/>
</dbReference>
<dbReference type="Gene3D" id="3.10.200.10">
    <property type="entry name" value="Alpha carbonic anhydrase"/>
    <property type="match status" value="1"/>
</dbReference>